<accession>A0A1I5CST4</accession>
<dbReference type="NCBIfam" id="TIGR04344">
    <property type="entry name" value="ovoA_Nterm"/>
    <property type="match status" value="1"/>
</dbReference>
<evidence type="ECO:0000313" key="6">
    <source>
        <dbReference type="EMBL" id="SFN89992.1"/>
    </source>
</evidence>
<gene>
    <name evidence="6" type="ORF">SAMN05216386_2125</name>
</gene>
<dbReference type="SUPFAM" id="SSF56436">
    <property type="entry name" value="C-type lectin-like"/>
    <property type="match status" value="1"/>
</dbReference>
<protein>
    <submittedName>
        <fullName evidence="6">5-histidylcysteine sulfoxide synthase/putative 4-mercaptohistidine N1-methyltranferase</fullName>
    </submittedName>
</protein>
<dbReference type="Pfam" id="PF12867">
    <property type="entry name" value="DinB_2"/>
    <property type="match status" value="1"/>
</dbReference>
<dbReference type="InterPro" id="IPR005532">
    <property type="entry name" value="SUMF_dom"/>
</dbReference>
<organism evidence="6 7">
    <name type="scientific">Nitrosospira briensis</name>
    <dbReference type="NCBI Taxonomy" id="35799"/>
    <lineage>
        <taxon>Bacteria</taxon>
        <taxon>Pseudomonadati</taxon>
        <taxon>Pseudomonadota</taxon>
        <taxon>Betaproteobacteria</taxon>
        <taxon>Nitrosomonadales</taxon>
        <taxon>Nitrosomonadaceae</taxon>
        <taxon>Nitrosospira</taxon>
    </lineage>
</organism>
<dbReference type="STRING" id="1266925.GCA_000619905_02292"/>
<feature type="domain" description="Sulfatase-modifying factor enzyme-like" evidence="4">
    <location>
        <begin position="217"/>
        <end position="470"/>
    </location>
</feature>
<keyword evidence="1" id="KW-0560">Oxidoreductase</keyword>
<dbReference type="PANTHER" id="PTHR23150">
    <property type="entry name" value="SULFATASE MODIFYING FACTOR 1, 2"/>
    <property type="match status" value="1"/>
</dbReference>
<name>A0A1I5CST4_9PROT</name>
<dbReference type="AlphaFoldDB" id="A0A1I5CST4"/>
<comment type="pathway">
    <text evidence="3">Amino-acid biosynthesis; ergothioneine biosynthesis.</text>
</comment>
<dbReference type="Pfam" id="PF03781">
    <property type="entry name" value="FGE-sulfatase"/>
    <property type="match status" value="1"/>
</dbReference>
<evidence type="ECO:0000256" key="3">
    <source>
        <dbReference type="ARBA" id="ARBA00037882"/>
    </source>
</evidence>
<dbReference type="FunFam" id="3.90.1580.10:FF:000006">
    <property type="entry name" value="Generic methyltransferase, putative"/>
    <property type="match status" value="1"/>
</dbReference>
<keyword evidence="2" id="KW-0408">Iron</keyword>
<dbReference type="InterPro" id="IPR024775">
    <property type="entry name" value="DinB-like"/>
</dbReference>
<dbReference type="Proteomes" id="UP000183107">
    <property type="component" value="Unassembled WGS sequence"/>
</dbReference>
<dbReference type="InterPro" id="IPR051043">
    <property type="entry name" value="Sulfatase_Mod_Factor_Kinase"/>
</dbReference>
<dbReference type="OrthoDB" id="9768004at2"/>
<dbReference type="Gene3D" id="3.40.50.150">
    <property type="entry name" value="Vaccinia Virus protein VP39"/>
    <property type="match status" value="1"/>
</dbReference>
<keyword evidence="7" id="KW-1185">Reference proteome</keyword>
<dbReference type="PANTHER" id="PTHR23150:SF26">
    <property type="entry name" value="GENERIC METHYLTRANSFERASE"/>
    <property type="match status" value="1"/>
</dbReference>
<evidence type="ECO:0000256" key="2">
    <source>
        <dbReference type="ARBA" id="ARBA00023004"/>
    </source>
</evidence>
<evidence type="ECO:0000313" key="7">
    <source>
        <dbReference type="Proteomes" id="UP000183107"/>
    </source>
</evidence>
<dbReference type="InterPro" id="IPR027625">
    <property type="entry name" value="OvoA_Cterm"/>
</dbReference>
<dbReference type="EMBL" id="FOVJ01000004">
    <property type="protein sequence ID" value="SFN89992.1"/>
    <property type="molecule type" value="Genomic_DNA"/>
</dbReference>
<dbReference type="InterPro" id="IPR016187">
    <property type="entry name" value="CTDL_fold"/>
</dbReference>
<dbReference type="Pfam" id="PF13489">
    <property type="entry name" value="Methyltransf_23"/>
    <property type="match status" value="1"/>
</dbReference>
<dbReference type="CDD" id="cd02440">
    <property type="entry name" value="AdoMet_MTases"/>
    <property type="match status" value="1"/>
</dbReference>
<dbReference type="InterPro" id="IPR027577">
    <property type="entry name" value="OvoA_Nterm"/>
</dbReference>
<dbReference type="NCBIfam" id="TIGR04345">
    <property type="entry name" value="ovoA_Cterm"/>
    <property type="match status" value="1"/>
</dbReference>
<sequence length="727" mass="83671">MTLNARKTITPLQSASENPKLRMMPKQLFPRSPILAGDNVEAKREEIREYFHATLDRYEQLFETLRDGEAYYKKPISLRHPLIFYLGHTSTFFTNKLLLAGLITERIDPRLESMFAVGVDEMSWDDLNTTHYDWPLIEEVRLYRTKIRDIVDRLIRETPLTLPIGWDSPWWTIVMGIEHERIHLETSSVLIRQHALEYVIPHPAWEPYRKTGQAPENQLIDISEGTVHLGKNKSDPVFGWDNEYGSHVAEVAAFQAGKYLVSNQEFLGFVQANGYGAENYWEEEGRAWRRHVRAEHPVFWVRQGSQWRLRLMTKEISMPWDWPVEVNYHEAKAFCNWKAAESGLSYRLPTEDEWYRLYDVAALSEVPRAEPAPANIHLDHCASSHPVNEFPQGEFYDIVGNVWQWTETPIYPFEGFDVHPHYDDFSAPTFDGRHNLMKGGSWISCGNESLKSARYAFRRHFFQHAGFRYVVANAAPSIQQGSQYETDKLLSEYAEFHYGDTYFGVPNFPKTLAELAVAAMGDKPQHKALDLGCASGRATFELARHFDEVTGIDFSARFIGQGVQLADQGRLRYTLTDEGELVSYKERTLSGLGLDSVKHKVAFFQGDACNLKPLFAGYDLILAANLIDRLYDPSKLLTTIQTRLNPGGVLLIASPYTWLEEHTKREAWVGGFKRDGESFGTLDGLKEMLGKYFRLIQGPREVPFIIRETRRKFQHTISEVTIWERVA</sequence>
<dbReference type="GO" id="GO:0120147">
    <property type="term" value="F:formylglycine-generating oxidase activity"/>
    <property type="evidence" value="ECO:0007669"/>
    <property type="project" value="TreeGrafter"/>
</dbReference>
<dbReference type="InterPro" id="IPR029063">
    <property type="entry name" value="SAM-dependent_MTases_sf"/>
</dbReference>
<evidence type="ECO:0000259" key="4">
    <source>
        <dbReference type="Pfam" id="PF03781"/>
    </source>
</evidence>
<evidence type="ECO:0000256" key="1">
    <source>
        <dbReference type="ARBA" id="ARBA00023002"/>
    </source>
</evidence>
<dbReference type="SUPFAM" id="SSF53335">
    <property type="entry name" value="S-adenosyl-L-methionine-dependent methyltransferases"/>
    <property type="match status" value="1"/>
</dbReference>
<feature type="domain" description="DinB-like" evidence="5">
    <location>
        <begin position="51"/>
        <end position="186"/>
    </location>
</feature>
<dbReference type="InterPro" id="IPR042095">
    <property type="entry name" value="SUMF_sf"/>
</dbReference>
<reference evidence="7" key="1">
    <citation type="submission" date="2016-10" db="EMBL/GenBank/DDBJ databases">
        <authorList>
            <person name="Varghese N."/>
        </authorList>
    </citation>
    <scope>NUCLEOTIDE SEQUENCE [LARGE SCALE GENOMIC DNA]</scope>
    <source>
        <strain evidence="7">Nsp8</strain>
    </source>
</reference>
<dbReference type="Gene3D" id="3.90.1580.10">
    <property type="entry name" value="paralog of FGE (formylglycine-generating enzyme)"/>
    <property type="match status" value="1"/>
</dbReference>
<proteinExistence type="predicted"/>
<evidence type="ECO:0000259" key="5">
    <source>
        <dbReference type="Pfam" id="PF12867"/>
    </source>
</evidence>